<evidence type="ECO:0000256" key="1">
    <source>
        <dbReference type="SAM" id="MobiDB-lite"/>
    </source>
</evidence>
<reference evidence="4" key="1">
    <citation type="submission" date="2017-11" db="EMBL/GenBank/DDBJ databases">
        <authorList>
            <person name="Lima N.C."/>
            <person name="Parody-Merino A.M."/>
            <person name="Battley P.F."/>
            <person name="Fidler A.E."/>
            <person name="Prosdocimi F."/>
        </authorList>
    </citation>
    <scope>NUCLEOTIDE SEQUENCE [LARGE SCALE GENOMIC DNA]</scope>
</reference>
<sequence>MGNKQEELETCAHLQGYNLIGITKTWWDGSYYCSVGMEGYRLFRKDRLGRRGGGVALYVTDQLECVELHLGMDEDPTESLWVRIKGSTGAGDVIVRVCYRPPHQSDREDEDLYRQIGAALHLHTLVLMGDFNHRDICWKDNTSGHKYVRDKGKTGEVVGPLWKETGDLATQNMDKAELLNNFFASLFTGKGSNHTAQVTEGKIRGSENEEPPTVQEDQGRDYLRNLNEPKSMGPDKIHPWVLRELADEVAKPLSIIFEKLWQSGEVPADWKKGNI</sequence>
<feature type="domain" description="Endonuclease/exonuclease/phosphatase" evidence="2">
    <location>
        <begin position="34"/>
        <end position="138"/>
    </location>
</feature>
<dbReference type="InterPro" id="IPR005135">
    <property type="entry name" value="Endo/exonuclease/phosphatase"/>
</dbReference>
<accession>A0A2I0UTI7</accession>
<reference evidence="4" key="2">
    <citation type="submission" date="2017-12" db="EMBL/GenBank/DDBJ databases">
        <title>Genome sequence of the Bar-tailed Godwit (Limosa lapponica baueri).</title>
        <authorList>
            <person name="Lima N.C.B."/>
            <person name="Parody-Merino A.M."/>
            <person name="Battley P.F."/>
            <person name="Fidler A.E."/>
            <person name="Prosdocimi F."/>
        </authorList>
    </citation>
    <scope>NUCLEOTIDE SEQUENCE [LARGE SCALE GENOMIC DNA]</scope>
</reference>
<dbReference type="GO" id="GO:0003964">
    <property type="term" value="F:RNA-directed DNA polymerase activity"/>
    <property type="evidence" value="ECO:0007669"/>
    <property type="project" value="UniProtKB-KW"/>
</dbReference>
<name>A0A2I0UTI7_LIMLA</name>
<protein>
    <submittedName>
        <fullName evidence="3">Rna-directed dna polymerase from mobile element jockey-like</fullName>
    </submittedName>
</protein>
<evidence type="ECO:0000313" key="3">
    <source>
        <dbReference type="EMBL" id="PKU49340.1"/>
    </source>
</evidence>
<dbReference type="EMBL" id="KZ505639">
    <property type="protein sequence ID" value="PKU49340.1"/>
    <property type="molecule type" value="Genomic_DNA"/>
</dbReference>
<proteinExistence type="predicted"/>
<dbReference type="Pfam" id="PF03372">
    <property type="entry name" value="Exo_endo_phos"/>
    <property type="match status" value="1"/>
</dbReference>
<dbReference type="Proteomes" id="UP000233556">
    <property type="component" value="Unassembled WGS sequence"/>
</dbReference>
<dbReference type="PANTHER" id="PTHR33395">
    <property type="entry name" value="TRANSCRIPTASE, PUTATIVE-RELATED-RELATED"/>
    <property type="match status" value="1"/>
</dbReference>
<dbReference type="GO" id="GO:0031012">
    <property type="term" value="C:extracellular matrix"/>
    <property type="evidence" value="ECO:0007669"/>
    <property type="project" value="TreeGrafter"/>
</dbReference>
<dbReference type="SUPFAM" id="SSF56219">
    <property type="entry name" value="DNase I-like"/>
    <property type="match status" value="1"/>
</dbReference>
<keyword evidence="3" id="KW-0548">Nucleotidyltransferase</keyword>
<keyword evidence="4" id="KW-1185">Reference proteome</keyword>
<evidence type="ECO:0000259" key="2">
    <source>
        <dbReference type="Pfam" id="PF03372"/>
    </source>
</evidence>
<dbReference type="OrthoDB" id="6152807at2759"/>
<dbReference type="AlphaFoldDB" id="A0A2I0UTI7"/>
<gene>
    <name evidence="3" type="ORF">llap_379</name>
</gene>
<evidence type="ECO:0000313" key="4">
    <source>
        <dbReference type="Proteomes" id="UP000233556"/>
    </source>
</evidence>
<dbReference type="GO" id="GO:0061343">
    <property type="term" value="P:cell adhesion involved in heart morphogenesis"/>
    <property type="evidence" value="ECO:0007669"/>
    <property type="project" value="TreeGrafter"/>
</dbReference>
<dbReference type="Gene3D" id="3.60.10.10">
    <property type="entry name" value="Endonuclease/exonuclease/phosphatase"/>
    <property type="match status" value="1"/>
</dbReference>
<dbReference type="PANTHER" id="PTHR33395:SF22">
    <property type="entry name" value="REVERSE TRANSCRIPTASE DOMAIN-CONTAINING PROTEIN"/>
    <property type="match status" value="1"/>
</dbReference>
<keyword evidence="3" id="KW-0808">Transferase</keyword>
<dbReference type="GO" id="GO:0007508">
    <property type="term" value="P:larval heart development"/>
    <property type="evidence" value="ECO:0007669"/>
    <property type="project" value="TreeGrafter"/>
</dbReference>
<feature type="region of interest" description="Disordered" evidence="1">
    <location>
        <begin position="195"/>
        <end position="218"/>
    </location>
</feature>
<keyword evidence="3" id="KW-0695">RNA-directed DNA polymerase</keyword>
<dbReference type="InterPro" id="IPR036691">
    <property type="entry name" value="Endo/exonu/phosph_ase_sf"/>
</dbReference>
<organism evidence="3 4">
    <name type="scientific">Limosa lapponica baueri</name>
    <dbReference type="NCBI Taxonomy" id="1758121"/>
    <lineage>
        <taxon>Eukaryota</taxon>
        <taxon>Metazoa</taxon>
        <taxon>Chordata</taxon>
        <taxon>Craniata</taxon>
        <taxon>Vertebrata</taxon>
        <taxon>Euteleostomi</taxon>
        <taxon>Archelosauria</taxon>
        <taxon>Archosauria</taxon>
        <taxon>Dinosauria</taxon>
        <taxon>Saurischia</taxon>
        <taxon>Theropoda</taxon>
        <taxon>Coelurosauria</taxon>
        <taxon>Aves</taxon>
        <taxon>Neognathae</taxon>
        <taxon>Neoaves</taxon>
        <taxon>Charadriiformes</taxon>
        <taxon>Scolopacidae</taxon>
        <taxon>Limosa</taxon>
    </lineage>
</organism>